<feature type="transmembrane region" description="Helical" evidence="1">
    <location>
        <begin position="79"/>
        <end position="98"/>
    </location>
</feature>
<feature type="transmembrane region" description="Helical" evidence="1">
    <location>
        <begin position="130"/>
        <end position="150"/>
    </location>
</feature>
<organism evidence="2 4">
    <name type="scientific">Chryseobacterium nematophagum</name>
    <dbReference type="NCBI Taxonomy" id="2305228"/>
    <lineage>
        <taxon>Bacteria</taxon>
        <taxon>Pseudomonadati</taxon>
        <taxon>Bacteroidota</taxon>
        <taxon>Flavobacteriia</taxon>
        <taxon>Flavobacteriales</taxon>
        <taxon>Weeksellaceae</taxon>
        <taxon>Chryseobacterium group</taxon>
        <taxon>Chryseobacterium</taxon>
    </lineage>
</organism>
<protein>
    <submittedName>
        <fullName evidence="2">Uncharacterized protein</fullName>
    </submittedName>
</protein>
<proteinExistence type="predicted"/>
<evidence type="ECO:0000256" key="1">
    <source>
        <dbReference type="SAM" id="Phobius"/>
    </source>
</evidence>
<dbReference type="EMBL" id="QWIV01000004">
    <property type="protein sequence ID" value="RMZ61245.1"/>
    <property type="molecule type" value="Genomic_DNA"/>
</dbReference>
<evidence type="ECO:0000313" key="2">
    <source>
        <dbReference type="EMBL" id="RMZ61245.1"/>
    </source>
</evidence>
<evidence type="ECO:0000313" key="3">
    <source>
        <dbReference type="EMBL" id="RMZ61315.1"/>
    </source>
</evidence>
<keyword evidence="1" id="KW-0812">Transmembrane</keyword>
<feature type="transmembrane region" description="Helical" evidence="1">
    <location>
        <begin position="105"/>
        <end position="124"/>
    </location>
</feature>
<gene>
    <name evidence="3" type="ORF">D1632_00445</name>
    <name evidence="2" type="ORF">D1632_00505</name>
</gene>
<keyword evidence="1" id="KW-1133">Transmembrane helix</keyword>
<reference evidence="2 4" key="1">
    <citation type="submission" date="2018-08" db="EMBL/GenBank/DDBJ databases">
        <title>Chryseobacterium nematophagum: a novel matrix digesting pathogen of nematodes.</title>
        <authorList>
            <person name="Page A."/>
            <person name="Roberts M."/>
            <person name="Felix M.-A."/>
            <person name="Weir W."/>
        </authorList>
    </citation>
    <scope>NUCLEOTIDE SEQUENCE [LARGE SCALE GENOMIC DNA]</scope>
    <source>
        <strain evidence="2 4">JUb275</strain>
    </source>
</reference>
<name>A0A3M7LGL6_9FLAO</name>
<dbReference type="Proteomes" id="UP000267524">
    <property type="component" value="Unassembled WGS sequence"/>
</dbReference>
<keyword evidence="4" id="KW-1185">Reference proteome</keyword>
<keyword evidence="1" id="KW-0472">Membrane</keyword>
<dbReference type="EMBL" id="QWIV01000003">
    <property type="protein sequence ID" value="RMZ61315.1"/>
    <property type="molecule type" value="Genomic_DNA"/>
</dbReference>
<accession>A0A3M7LGL6</accession>
<feature type="transmembrane region" description="Helical" evidence="1">
    <location>
        <begin position="36"/>
        <end position="59"/>
    </location>
</feature>
<comment type="caution">
    <text evidence="2">The sequence shown here is derived from an EMBL/GenBank/DDBJ whole genome shotgun (WGS) entry which is preliminary data.</text>
</comment>
<dbReference type="AlphaFoldDB" id="A0A3M7LGL6"/>
<sequence>MRPEIKKAYLAENQDSSKKRLTQRNQIGQNKLSLEVFASAFVLISAVLPFLNNICGYLFDVNRQLENNVGERKLDLDSAIYFLSISSCFILLALGGLFRANRNTFYAALVAGYFHFITYVKFIFFNKNDITAIADMAIILILIFIVYVVFKLDNHYRHLSLLNSFNNNTLERFSSILFKRNEKNENE</sequence>
<evidence type="ECO:0000313" key="4">
    <source>
        <dbReference type="Proteomes" id="UP000267524"/>
    </source>
</evidence>